<evidence type="ECO:0000256" key="1">
    <source>
        <dbReference type="SAM" id="MobiDB-lite"/>
    </source>
</evidence>
<dbReference type="AlphaFoldDB" id="A0A9Q3FK67"/>
<evidence type="ECO:0000313" key="3">
    <source>
        <dbReference type="Proteomes" id="UP000765509"/>
    </source>
</evidence>
<accession>A0A9Q3FK67</accession>
<comment type="caution">
    <text evidence="2">The sequence shown here is derived from an EMBL/GenBank/DDBJ whole genome shotgun (WGS) entry which is preliminary data.</text>
</comment>
<gene>
    <name evidence="2" type="ORF">O181_081426</name>
</gene>
<reference evidence="2" key="1">
    <citation type="submission" date="2021-03" db="EMBL/GenBank/DDBJ databases">
        <title>Draft genome sequence of rust myrtle Austropuccinia psidii MF-1, a brazilian biotype.</title>
        <authorList>
            <person name="Quecine M.C."/>
            <person name="Pachon D.M.R."/>
            <person name="Bonatelli M.L."/>
            <person name="Correr F.H."/>
            <person name="Franceschini L.M."/>
            <person name="Leite T.F."/>
            <person name="Margarido G.R.A."/>
            <person name="Almeida C.A."/>
            <person name="Ferrarezi J.A."/>
            <person name="Labate C.A."/>
        </authorList>
    </citation>
    <scope>NUCLEOTIDE SEQUENCE</scope>
    <source>
        <strain evidence="2">MF-1</strain>
    </source>
</reference>
<proteinExistence type="predicted"/>
<evidence type="ECO:0000313" key="2">
    <source>
        <dbReference type="EMBL" id="MBW0541711.1"/>
    </source>
</evidence>
<dbReference type="Proteomes" id="UP000765509">
    <property type="component" value="Unassembled WGS sequence"/>
</dbReference>
<name>A0A9Q3FK67_9BASI</name>
<dbReference type="EMBL" id="AVOT02046399">
    <property type="protein sequence ID" value="MBW0541711.1"/>
    <property type="molecule type" value="Genomic_DNA"/>
</dbReference>
<feature type="region of interest" description="Disordered" evidence="1">
    <location>
        <begin position="28"/>
        <end position="53"/>
    </location>
</feature>
<feature type="compositionally biased region" description="Polar residues" evidence="1">
    <location>
        <begin position="39"/>
        <end position="53"/>
    </location>
</feature>
<keyword evidence="3" id="KW-1185">Reference proteome</keyword>
<sequence length="125" mass="14001">MNPPEPPNSDVSFDSIFHTFFSNNTDLNSSFSSKHEAPSHSSIDSLSTPNQSTEPQECYHLFHYLNSPNIVPPAPISHPPILPCPPPNNINRTPFQLGKFFLPHVISSPVRCDYETDDNITIDQQ</sequence>
<protein>
    <submittedName>
        <fullName evidence="2">Uncharacterized protein</fullName>
    </submittedName>
</protein>
<organism evidence="2 3">
    <name type="scientific">Austropuccinia psidii MF-1</name>
    <dbReference type="NCBI Taxonomy" id="1389203"/>
    <lineage>
        <taxon>Eukaryota</taxon>
        <taxon>Fungi</taxon>
        <taxon>Dikarya</taxon>
        <taxon>Basidiomycota</taxon>
        <taxon>Pucciniomycotina</taxon>
        <taxon>Pucciniomycetes</taxon>
        <taxon>Pucciniales</taxon>
        <taxon>Sphaerophragmiaceae</taxon>
        <taxon>Austropuccinia</taxon>
    </lineage>
</organism>